<dbReference type="Pfam" id="PF13541">
    <property type="entry name" value="ChlI"/>
    <property type="match status" value="1"/>
</dbReference>
<dbReference type="Proteomes" id="UP000515847">
    <property type="component" value="Chromosome"/>
</dbReference>
<comment type="similarity">
    <text evidence="1">Belongs to the Mg-chelatase subunits D/I family. ComM subfamily.</text>
</comment>
<sequence>MLAKVFSCTTVGLDPYIIEVEVDVSGGLPNLEIVGLPDTTVKESKERVRTALKNAGFEVPPRKIIVNLAPADIRKEGPGFDLAIAVGILAATEQVKSDFLENHVLVGELSLDGSIRPVPGILPMALFLAEKNSKALVVAVDNSGEAALTPVNAYGFCNLSQVKEFLEKPELFTPVEKISLTEFLNQEQPGEADLAEVKGQAMVKRALEVAAAGGHNILLVGTPGSGKSMLARCLPSILPPLTAEEALDVSKIYSIAGLLSKDTPLVTRRPFRAPHHTSSPASLIGGGQIPRPGEVSLATHGVLFMDELPEYRRDVLEALRQPIEDKVVTISRVSAALTYPARFQLAAAANPCYCGFYGDPLKECTCTPHQINKYRNKISGPLLDRIDIHVDVPRVTFQDLDNKKEEESSQVVRARVIQAREKQLARFAGSSIKCNAQMGGKEVRKYCTLQGEAKDLLKMAFNSLGLSARAHDRILKIARTIADLGGSEEITTAHLAEAIQYRSFDRKPV</sequence>
<evidence type="ECO:0000256" key="3">
    <source>
        <dbReference type="ARBA" id="ARBA00022840"/>
    </source>
</evidence>
<keyword evidence="2" id="KW-0547">Nucleotide-binding</keyword>
<dbReference type="EMBL" id="CP045798">
    <property type="protein sequence ID" value="QNB45912.1"/>
    <property type="molecule type" value="Genomic_DNA"/>
</dbReference>
<feature type="domain" description="AAA+ ATPase" evidence="4">
    <location>
        <begin position="213"/>
        <end position="396"/>
    </location>
</feature>
<dbReference type="InterPro" id="IPR004482">
    <property type="entry name" value="Mg_chelat-rel"/>
</dbReference>
<evidence type="ECO:0000313" key="6">
    <source>
        <dbReference type="Proteomes" id="UP000515847"/>
    </source>
</evidence>
<dbReference type="GO" id="GO:0005524">
    <property type="term" value="F:ATP binding"/>
    <property type="evidence" value="ECO:0007669"/>
    <property type="project" value="UniProtKB-KW"/>
</dbReference>
<dbReference type="InterPro" id="IPR045006">
    <property type="entry name" value="CHLI-like"/>
</dbReference>
<name>A0A7G6E1F8_THEFR</name>
<dbReference type="KEGG" id="tfr:BR63_06055"/>
<dbReference type="OrthoDB" id="9813147at2"/>
<dbReference type="InterPro" id="IPR027417">
    <property type="entry name" value="P-loop_NTPase"/>
</dbReference>
<evidence type="ECO:0000256" key="1">
    <source>
        <dbReference type="ARBA" id="ARBA00006354"/>
    </source>
</evidence>
<evidence type="ECO:0000313" key="5">
    <source>
        <dbReference type="EMBL" id="QNB45912.1"/>
    </source>
</evidence>
<dbReference type="InterPro" id="IPR000523">
    <property type="entry name" value="Mg_chelatse_chII-like_cat_dom"/>
</dbReference>
<dbReference type="PRINTS" id="PR01657">
    <property type="entry name" value="MCMFAMILY"/>
</dbReference>
<keyword evidence="6" id="KW-1185">Reference proteome</keyword>
<dbReference type="InterPro" id="IPR025158">
    <property type="entry name" value="Mg_chelat-rel_C"/>
</dbReference>
<dbReference type="AlphaFoldDB" id="A0A7G6E1F8"/>
<accession>A0A7G6E1F8</accession>
<organism evidence="5 6">
    <name type="scientific">Thermanaerosceptrum fracticalcis</name>
    <dbReference type="NCBI Taxonomy" id="1712410"/>
    <lineage>
        <taxon>Bacteria</taxon>
        <taxon>Bacillati</taxon>
        <taxon>Bacillota</taxon>
        <taxon>Clostridia</taxon>
        <taxon>Eubacteriales</taxon>
        <taxon>Peptococcaceae</taxon>
        <taxon>Thermanaerosceptrum</taxon>
    </lineage>
</organism>
<protein>
    <submittedName>
        <fullName evidence="5">YifB family Mg chelatase-like AAA ATPase</fullName>
    </submittedName>
</protein>
<dbReference type="Pfam" id="PF01078">
    <property type="entry name" value="Mg_chelatase"/>
    <property type="match status" value="1"/>
</dbReference>
<reference evidence="5 6" key="1">
    <citation type="journal article" date="2019" name="Front. Microbiol.">
        <title>Thermoanaerosceptrum fracticalcis gen. nov. sp. nov., a Novel Fumarate-Fermenting Microorganism From a Deep Fractured Carbonate Aquifer of the US Great Basin.</title>
        <authorList>
            <person name="Hamilton-Brehm S.D."/>
            <person name="Stewart L.E."/>
            <person name="Zavarin M."/>
            <person name="Caldwell M."/>
            <person name="Lawson P.A."/>
            <person name="Onstott T.C."/>
            <person name="Grzymski J."/>
            <person name="Neveux I."/>
            <person name="Lollar B.S."/>
            <person name="Russell C.E."/>
            <person name="Moser D.P."/>
        </authorList>
    </citation>
    <scope>NUCLEOTIDE SEQUENCE [LARGE SCALE GENOMIC DNA]</scope>
    <source>
        <strain evidence="5 6">DRI-13</strain>
    </source>
</reference>
<dbReference type="InterPro" id="IPR020568">
    <property type="entry name" value="Ribosomal_Su5_D2-typ_SF"/>
</dbReference>
<dbReference type="SUPFAM" id="SSF54211">
    <property type="entry name" value="Ribosomal protein S5 domain 2-like"/>
    <property type="match status" value="1"/>
</dbReference>
<dbReference type="SMART" id="SM00382">
    <property type="entry name" value="AAA"/>
    <property type="match status" value="1"/>
</dbReference>
<dbReference type="RefSeq" id="WP_034422793.1">
    <property type="nucleotide sequence ID" value="NZ_CP045798.1"/>
</dbReference>
<dbReference type="SUPFAM" id="SSF52540">
    <property type="entry name" value="P-loop containing nucleoside triphosphate hydrolases"/>
    <property type="match status" value="1"/>
</dbReference>
<proteinExistence type="inferred from homology"/>
<dbReference type="GO" id="GO:0003677">
    <property type="term" value="F:DNA binding"/>
    <property type="evidence" value="ECO:0007669"/>
    <property type="project" value="InterPro"/>
</dbReference>
<dbReference type="PANTHER" id="PTHR32039">
    <property type="entry name" value="MAGNESIUM-CHELATASE SUBUNIT CHLI"/>
    <property type="match status" value="1"/>
</dbReference>
<dbReference type="PANTHER" id="PTHR32039:SF7">
    <property type="entry name" value="COMPETENCE PROTEIN COMM"/>
    <property type="match status" value="1"/>
</dbReference>
<dbReference type="InterPro" id="IPR001208">
    <property type="entry name" value="MCM_dom"/>
</dbReference>
<gene>
    <name evidence="5" type="ORF">BR63_06055</name>
</gene>
<evidence type="ECO:0000259" key="4">
    <source>
        <dbReference type="SMART" id="SM00382"/>
    </source>
</evidence>
<dbReference type="Gene3D" id="3.40.50.300">
    <property type="entry name" value="P-loop containing nucleotide triphosphate hydrolases"/>
    <property type="match status" value="1"/>
</dbReference>
<dbReference type="Pfam" id="PF13335">
    <property type="entry name" value="Mg_chelatase_C"/>
    <property type="match status" value="1"/>
</dbReference>
<keyword evidence="3" id="KW-0067">ATP-binding</keyword>
<evidence type="ECO:0000256" key="2">
    <source>
        <dbReference type="ARBA" id="ARBA00022741"/>
    </source>
</evidence>
<dbReference type="Gene3D" id="3.30.230.10">
    <property type="match status" value="1"/>
</dbReference>
<dbReference type="InterPro" id="IPR003593">
    <property type="entry name" value="AAA+_ATPase"/>
</dbReference>
<dbReference type="InterPro" id="IPR014721">
    <property type="entry name" value="Ribsml_uS5_D2-typ_fold_subgr"/>
</dbReference>
<dbReference type="NCBIfam" id="TIGR00368">
    <property type="entry name" value="YifB family Mg chelatase-like AAA ATPase"/>
    <property type="match status" value="1"/>
</dbReference>